<protein>
    <submittedName>
        <fullName evidence="4">Phage tail tape measure protein</fullName>
    </submittedName>
</protein>
<sequence length="1186" mass="129939">MGIALAPLVVDIKANLLPFSNGIDTASRKGSDFERQMEGVKRELKLTESGFKVAGSSAELLGNKTATLTNKQRELTEKMKLQSRAIDINKEAYKKIEDRLQKYVQKNDKLKSTIEKVTKKHQEAEKTYGKEAEQTKKLADKLSNLNEKFENNKKKIQATTEKLDNQKIKLNEWQAELLQSQKALNKTNKELKEFNLTKMSEKLGKASNGLKSVGSTLTTNVTLPLAGIATVASHVGIEFEAQMDKVSAISGATGDEFKSLEAKAEEMGSKTKFSATNAGQAMEYMAMAGWKSKDMLDGIEPVLNLAIASGEDLGRTSDIVTDALTAFGLTAKDTAMFTDVLAAASSNANTNVNLMGETFKYAAPVAGALGYNVKDTALAIGLMANSGIKASQSGTSLRAGLTNLVKPTDSMYAAMKRYNISVTDSNGKMKSFRTFLGELRSRLGHLEKATQTATVAQIFGKQAMSGWLAIINASQGDFDKLAESIDKSEGATEKMAKTMADNAKGSLAEMKSALEEAAIKGFKVIAPLITDVAKGVGSLANSFSELTPETQQLILKFGAVAIAAGPVLSVTGKLTGGFVKLIDLTKKLKTATVATGAVMKSATVATEGLAVATQASGAASGVAALGFGSVASVALPLVGILGAVAGGVYLYTKNTEVMSSSCLQTKEELGLVGNALLALNGQYALSAEEMDKMNIRHKEWSDKISPETKKALTELSDKVATLKFDLAHANGLDGVISESDINNLKQRTNKLFDETIAKIKERAPETQKEMAEAFKADDGKLDENEEKLMEFFNKSQSQQIEKINELSKKANSIYENAAKEHRDIKKEEQDEINKLLDEAATIQMNNTVKNNDELLAAQADFNARMNNLDMTGLSNLLKEKDKARDAEVQSVKTKYDKQIENIKLSYSQMDSETQKHADAEILKLENLKRDSVKKENDKYQGYIDAAKDKYPQLDQYINTATGEIMTKQQKQNAENLVEYSKQLDGLEKISKTGYYEIYNNVTKSMQKCYVEVDDSTGEITGLWEQSVNRIYGNPIKAKDDIKNDIKNGRINFTVIDSEYKKNKDAVENNPVKPKSEQNKGIFDWVKDAWRDNVQYVIDHPIKSFTDWVGGSIQKAPNFHYNGLDNVPFDGYLARLHKGERVLTADENASYNKGTGDIQVTNNFYGRVDSPYEVAKATKRSMRELQY</sequence>
<dbReference type="Proteomes" id="UP001299068">
    <property type="component" value="Unassembled WGS sequence"/>
</dbReference>
<evidence type="ECO:0000313" key="4">
    <source>
        <dbReference type="EMBL" id="MBY0755021.1"/>
    </source>
</evidence>
<dbReference type="SUPFAM" id="SSF57997">
    <property type="entry name" value="Tropomyosin"/>
    <property type="match status" value="1"/>
</dbReference>
<keyword evidence="1" id="KW-1188">Viral release from host cell</keyword>
<name>A0ABS7KW49_CLOSR</name>
<dbReference type="PANTHER" id="PTHR37813">
    <property type="entry name" value="FELS-2 PROPHAGE PROTEIN"/>
    <property type="match status" value="1"/>
</dbReference>
<accession>A0ABS7KW49</accession>
<dbReference type="InterPro" id="IPR010090">
    <property type="entry name" value="Phage_tape_meas"/>
</dbReference>
<feature type="coiled-coil region" evidence="2">
    <location>
        <begin position="86"/>
        <end position="190"/>
    </location>
</feature>
<feature type="coiled-coil region" evidence="2">
    <location>
        <begin position="811"/>
        <end position="845"/>
    </location>
</feature>
<evidence type="ECO:0000313" key="5">
    <source>
        <dbReference type="Proteomes" id="UP001299068"/>
    </source>
</evidence>
<keyword evidence="5" id="KW-1185">Reference proteome</keyword>
<feature type="domain" description="Phage tail tape measure protein" evidence="3">
    <location>
        <begin position="262"/>
        <end position="460"/>
    </location>
</feature>
<organism evidence="4 5">
    <name type="scientific">Clostridium sardiniense</name>
    <name type="common">Clostridium absonum</name>
    <dbReference type="NCBI Taxonomy" id="29369"/>
    <lineage>
        <taxon>Bacteria</taxon>
        <taxon>Bacillati</taxon>
        <taxon>Bacillota</taxon>
        <taxon>Clostridia</taxon>
        <taxon>Eubacteriales</taxon>
        <taxon>Clostridiaceae</taxon>
        <taxon>Clostridium</taxon>
    </lineage>
</organism>
<dbReference type="Pfam" id="PF10145">
    <property type="entry name" value="PhageMin_Tail"/>
    <property type="match status" value="1"/>
</dbReference>
<gene>
    <name evidence="4" type="ORF">K5V21_06075</name>
</gene>
<evidence type="ECO:0000256" key="1">
    <source>
        <dbReference type="ARBA" id="ARBA00022612"/>
    </source>
</evidence>
<dbReference type="PANTHER" id="PTHR37813:SF1">
    <property type="entry name" value="FELS-2 PROPHAGE PROTEIN"/>
    <property type="match status" value="1"/>
</dbReference>
<evidence type="ECO:0000256" key="2">
    <source>
        <dbReference type="SAM" id="Coils"/>
    </source>
</evidence>
<reference evidence="4 5" key="1">
    <citation type="journal article" date="2021" name="Cell Host Microbe">
        <title>in vivo commensal control of Clostridioides difficile virulence.</title>
        <authorList>
            <person name="Girinathan B.P."/>
            <person name="Dibenedetto N."/>
            <person name="Worley J.N."/>
            <person name="Peltier J."/>
            <person name="Arrieta-Ortiz M.L."/>
            <person name="Rupa Christinal Immanuel S."/>
            <person name="Lavin R."/>
            <person name="Delaney M.L."/>
            <person name="Cummins C."/>
            <person name="Hoffmann M."/>
            <person name="Luo Y."/>
            <person name="Gonzalez-Escalona N."/>
            <person name="Allard M."/>
            <person name="Onderdonk A.B."/>
            <person name="Gerber G.K."/>
            <person name="Sonenshein A.L."/>
            <person name="Baliga N."/>
            <person name="Dupuy B."/>
            <person name="Bry L."/>
        </authorList>
    </citation>
    <scope>NUCLEOTIDE SEQUENCE [LARGE SCALE GENOMIC DNA]</scope>
    <source>
        <strain evidence="4 5">DSM 599</strain>
    </source>
</reference>
<evidence type="ECO:0000259" key="3">
    <source>
        <dbReference type="Pfam" id="PF10145"/>
    </source>
</evidence>
<dbReference type="EMBL" id="JAIKTU010000004">
    <property type="protein sequence ID" value="MBY0755021.1"/>
    <property type="molecule type" value="Genomic_DNA"/>
</dbReference>
<keyword evidence="2" id="KW-0175">Coiled coil</keyword>
<dbReference type="RefSeq" id="WP_221859959.1">
    <property type="nucleotide sequence ID" value="NZ_JAIKTU010000004.1"/>
</dbReference>
<comment type="caution">
    <text evidence="4">The sequence shown here is derived from an EMBL/GenBank/DDBJ whole genome shotgun (WGS) entry which is preliminary data.</text>
</comment>
<proteinExistence type="predicted"/>
<dbReference type="NCBIfam" id="TIGR01760">
    <property type="entry name" value="tape_meas_TP901"/>
    <property type="match status" value="1"/>
</dbReference>